<dbReference type="AlphaFoldDB" id="A0A2T2WFT2"/>
<keyword evidence="3" id="KW-0418">Kinase</keyword>
<accession>A0A2T2WFT2</accession>
<name>A0A2T2WFT2_9FIRM</name>
<reference evidence="6 7" key="1">
    <citation type="journal article" date="2014" name="BMC Genomics">
        <title>Comparison of environmental and isolate Sulfobacillus genomes reveals diverse carbon, sulfur, nitrogen, and hydrogen metabolisms.</title>
        <authorList>
            <person name="Justice N.B."/>
            <person name="Norman A."/>
            <person name="Brown C.T."/>
            <person name="Singh A."/>
            <person name="Thomas B.C."/>
            <person name="Banfield J.F."/>
        </authorList>
    </citation>
    <scope>NUCLEOTIDE SEQUENCE [LARGE SCALE GENOMIC DNA]</scope>
    <source>
        <strain evidence="6">AMDSBA3</strain>
    </source>
</reference>
<dbReference type="PANTHER" id="PTHR43095">
    <property type="entry name" value="SUGAR KINASE"/>
    <property type="match status" value="1"/>
</dbReference>
<dbReference type="PIRSF" id="PIRSF000538">
    <property type="entry name" value="GlpK"/>
    <property type="match status" value="1"/>
</dbReference>
<comment type="similarity">
    <text evidence="1">Belongs to the FGGY kinase family.</text>
</comment>
<feature type="domain" description="Carbohydrate kinase FGGY C-terminal" evidence="5">
    <location>
        <begin position="238"/>
        <end position="414"/>
    </location>
</feature>
<sequence length="461" mass="50019">MEALMAFDVGTTHLKWVMADRGSGRIIWEGRADVSATRSDLASEQDPDSVLAMVRQLLQQANAYGQVEIVAFSAAMHSLVVVDAQGRALTKSLTWMDRRSVAVAQQLRDSDSGRTLHRLSGVPVHAMSPLVKWIFLKDHVPRGARPVSLKDYLIFHLTGQWVTDFSTAAGSGFLGLDNQWLAPALDIAGLTAQDLPTLVPMATRIAVPHVKPEIVVGGTDAALAHRHLKVPPDGSVGVVAMGTSGALRTTVAHALECAELFCYTMGPGEGYVVGSAFSNVGNLLEWQARLFGIDVDRLLTEALQAIRSGRTLPLTLAYWFGERSPWWQEGLDGAWLHLGPEHGRAELAGSTLLAIAAAYWEGQAAVRASGSALTELRGGSGLLDRPDMAQWMADGLGQTIVLQDDRDASLLGAADLVRPLTPSQPHRLHRFQMRDAVMSSRVQKTWQEVRDWMVGHGVVNR</sequence>
<dbReference type="Pfam" id="PF02782">
    <property type="entry name" value="FGGY_C"/>
    <property type="match status" value="1"/>
</dbReference>
<evidence type="ECO:0000259" key="4">
    <source>
        <dbReference type="Pfam" id="PF00370"/>
    </source>
</evidence>
<dbReference type="Pfam" id="PF00370">
    <property type="entry name" value="FGGY_N"/>
    <property type="match status" value="1"/>
</dbReference>
<feature type="domain" description="Carbohydrate kinase FGGY N-terminal" evidence="4">
    <location>
        <begin position="5"/>
        <end position="204"/>
    </location>
</feature>
<comment type="caution">
    <text evidence="6">The sequence shown here is derived from an EMBL/GenBank/DDBJ whole genome shotgun (WGS) entry which is preliminary data.</text>
</comment>
<keyword evidence="2" id="KW-0808">Transferase</keyword>
<dbReference type="InterPro" id="IPR000577">
    <property type="entry name" value="Carb_kinase_FGGY"/>
</dbReference>
<dbReference type="PANTHER" id="PTHR43095:SF2">
    <property type="entry name" value="GLUCONOKINASE"/>
    <property type="match status" value="1"/>
</dbReference>
<dbReference type="SUPFAM" id="SSF53067">
    <property type="entry name" value="Actin-like ATPase domain"/>
    <property type="match status" value="2"/>
</dbReference>
<dbReference type="InterPro" id="IPR050406">
    <property type="entry name" value="FGGY_Carb_Kinase"/>
</dbReference>
<dbReference type="InterPro" id="IPR043129">
    <property type="entry name" value="ATPase_NBD"/>
</dbReference>
<dbReference type="Gene3D" id="3.30.420.40">
    <property type="match status" value="2"/>
</dbReference>
<evidence type="ECO:0000313" key="6">
    <source>
        <dbReference type="EMBL" id="PSR21083.1"/>
    </source>
</evidence>
<proteinExistence type="inferred from homology"/>
<dbReference type="GO" id="GO:0016301">
    <property type="term" value="F:kinase activity"/>
    <property type="evidence" value="ECO:0007669"/>
    <property type="project" value="UniProtKB-KW"/>
</dbReference>
<dbReference type="GO" id="GO:0005975">
    <property type="term" value="P:carbohydrate metabolic process"/>
    <property type="evidence" value="ECO:0007669"/>
    <property type="project" value="InterPro"/>
</dbReference>
<evidence type="ECO:0008006" key="8">
    <source>
        <dbReference type="Google" id="ProtNLM"/>
    </source>
</evidence>
<dbReference type="EMBL" id="PXYV01000043">
    <property type="protein sequence ID" value="PSR21083.1"/>
    <property type="molecule type" value="Genomic_DNA"/>
</dbReference>
<evidence type="ECO:0000259" key="5">
    <source>
        <dbReference type="Pfam" id="PF02782"/>
    </source>
</evidence>
<evidence type="ECO:0000256" key="1">
    <source>
        <dbReference type="ARBA" id="ARBA00009156"/>
    </source>
</evidence>
<evidence type="ECO:0000313" key="7">
    <source>
        <dbReference type="Proteomes" id="UP000241848"/>
    </source>
</evidence>
<protein>
    <recommendedName>
        <fullName evidence="8">Carbohydrate kinase</fullName>
    </recommendedName>
</protein>
<evidence type="ECO:0000256" key="3">
    <source>
        <dbReference type="ARBA" id="ARBA00022777"/>
    </source>
</evidence>
<evidence type="ECO:0000256" key="2">
    <source>
        <dbReference type="ARBA" id="ARBA00022679"/>
    </source>
</evidence>
<dbReference type="InterPro" id="IPR018485">
    <property type="entry name" value="FGGY_C"/>
</dbReference>
<gene>
    <name evidence="6" type="ORF">C7B45_12330</name>
</gene>
<organism evidence="6 7">
    <name type="scientific">Sulfobacillus acidophilus</name>
    <dbReference type="NCBI Taxonomy" id="53633"/>
    <lineage>
        <taxon>Bacteria</taxon>
        <taxon>Bacillati</taxon>
        <taxon>Bacillota</taxon>
        <taxon>Clostridia</taxon>
        <taxon>Eubacteriales</taxon>
        <taxon>Clostridiales Family XVII. Incertae Sedis</taxon>
        <taxon>Sulfobacillus</taxon>
    </lineage>
</organism>
<dbReference type="Proteomes" id="UP000241848">
    <property type="component" value="Unassembled WGS sequence"/>
</dbReference>
<dbReference type="InterPro" id="IPR018484">
    <property type="entry name" value="FGGY_N"/>
</dbReference>